<keyword evidence="3" id="KW-1185">Reference proteome</keyword>
<proteinExistence type="predicted"/>
<reference evidence="2" key="1">
    <citation type="journal article" date="2021" name="Mol. Ecol. Resour.">
        <title>Apolygus lucorum genome provides insights into omnivorousness and mesophyll feeding.</title>
        <authorList>
            <person name="Liu Y."/>
            <person name="Liu H."/>
            <person name="Wang H."/>
            <person name="Huang T."/>
            <person name="Liu B."/>
            <person name="Yang B."/>
            <person name="Yin L."/>
            <person name="Li B."/>
            <person name="Zhang Y."/>
            <person name="Zhang S."/>
            <person name="Jiang F."/>
            <person name="Zhang X."/>
            <person name="Ren Y."/>
            <person name="Wang B."/>
            <person name="Wang S."/>
            <person name="Lu Y."/>
            <person name="Wu K."/>
            <person name="Fan W."/>
            <person name="Wang G."/>
        </authorList>
    </citation>
    <scope>NUCLEOTIDE SEQUENCE</scope>
    <source>
        <strain evidence="2">12Hb</strain>
    </source>
</reference>
<evidence type="ECO:0000256" key="1">
    <source>
        <dbReference type="SAM" id="SignalP"/>
    </source>
</evidence>
<protein>
    <recommendedName>
        <fullName evidence="4">Protein TsetseEP domain-containing protein</fullName>
    </recommendedName>
</protein>
<comment type="caution">
    <text evidence="2">The sequence shown here is derived from an EMBL/GenBank/DDBJ whole genome shotgun (WGS) entry which is preliminary data.</text>
</comment>
<sequence>MNVGCFFVSALILAVPAAADNDLFSIIEGKILESAFASGKSQIFAAKLTPECRNVALTNLENVKAGAMRCNGSSEILSEVGMILDQALNSTSDFVADLNTLFNEVPSCLENHDWYNFIGIFICFASQVKPVIDASNHINNFTNYYMDTISMIKELIDCLHANKSAVEKSVKSIVKTASLCSSRNGYHAI</sequence>
<dbReference type="AlphaFoldDB" id="A0A8S9Y505"/>
<name>A0A8S9Y505_APOLU</name>
<accession>A0A8S9Y505</accession>
<gene>
    <name evidence="2" type="ORF">GE061_010417</name>
</gene>
<feature type="signal peptide" evidence="1">
    <location>
        <begin position="1"/>
        <end position="19"/>
    </location>
</feature>
<feature type="chain" id="PRO_5035929667" description="Protein TsetseEP domain-containing protein" evidence="1">
    <location>
        <begin position="20"/>
        <end position="189"/>
    </location>
</feature>
<dbReference type="EMBL" id="WIXP02000002">
    <property type="protein sequence ID" value="KAF6215661.1"/>
    <property type="molecule type" value="Genomic_DNA"/>
</dbReference>
<evidence type="ECO:0000313" key="3">
    <source>
        <dbReference type="Proteomes" id="UP000466442"/>
    </source>
</evidence>
<dbReference type="Proteomes" id="UP000466442">
    <property type="component" value="Unassembled WGS sequence"/>
</dbReference>
<evidence type="ECO:0008006" key="4">
    <source>
        <dbReference type="Google" id="ProtNLM"/>
    </source>
</evidence>
<organism evidence="2 3">
    <name type="scientific">Apolygus lucorum</name>
    <name type="common">Small green plant bug</name>
    <name type="synonym">Lygocoris lucorum</name>
    <dbReference type="NCBI Taxonomy" id="248454"/>
    <lineage>
        <taxon>Eukaryota</taxon>
        <taxon>Metazoa</taxon>
        <taxon>Ecdysozoa</taxon>
        <taxon>Arthropoda</taxon>
        <taxon>Hexapoda</taxon>
        <taxon>Insecta</taxon>
        <taxon>Pterygota</taxon>
        <taxon>Neoptera</taxon>
        <taxon>Paraneoptera</taxon>
        <taxon>Hemiptera</taxon>
        <taxon>Heteroptera</taxon>
        <taxon>Panheteroptera</taxon>
        <taxon>Cimicomorpha</taxon>
        <taxon>Miridae</taxon>
        <taxon>Mirini</taxon>
        <taxon>Apolygus</taxon>
    </lineage>
</organism>
<keyword evidence="1" id="KW-0732">Signal</keyword>
<evidence type="ECO:0000313" key="2">
    <source>
        <dbReference type="EMBL" id="KAF6215661.1"/>
    </source>
</evidence>